<protein>
    <submittedName>
        <fullName evidence="7">Bifunctional diguanylate cyclase/phosphodiesterase</fullName>
    </submittedName>
</protein>
<dbReference type="InterPro" id="IPR043128">
    <property type="entry name" value="Rev_trsase/Diguanyl_cyclase"/>
</dbReference>
<dbReference type="Gene3D" id="3.30.70.270">
    <property type="match status" value="1"/>
</dbReference>
<reference evidence="7 9" key="1">
    <citation type="submission" date="2020-01" db="EMBL/GenBank/DDBJ databases">
        <title>the WGS Modestobacter muralis CPCC 204518.</title>
        <authorList>
            <person name="Jiang Z."/>
        </authorList>
    </citation>
    <scope>NUCLEOTIDE SEQUENCE [LARGE SCALE GENOMIC DNA]</scope>
    <source>
        <strain evidence="7 9">DSM 100205</strain>
    </source>
</reference>
<feature type="domain" description="HAMP" evidence="5">
    <location>
        <begin position="351"/>
        <end position="402"/>
    </location>
</feature>
<evidence type="ECO:0000256" key="2">
    <source>
        <dbReference type="ARBA" id="ARBA00022989"/>
    </source>
</evidence>
<dbReference type="CDD" id="cd01949">
    <property type="entry name" value="GGDEF"/>
    <property type="match status" value="1"/>
</dbReference>
<dbReference type="Gene3D" id="3.20.20.450">
    <property type="entry name" value="EAL domain"/>
    <property type="match status" value="1"/>
</dbReference>
<gene>
    <name evidence="8" type="ORF">G3R41_08275</name>
    <name evidence="7" type="ORF">GCU67_08270</name>
</gene>
<dbReference type="SUPFAM" id="SSF55073">
    <property type="entry name" value="Nucleotide cyclase"/>
    <property type="match status" value="1"/>
</dbReference>
<sequence>MRLRSAFRTAGRGFPLWVYLSALVLVPTIGVIALTAFLVRSAVAEAATATSAEAAVRAVAQLDAARSSVEHEIIPVLSLAVLRDPAAVAATGLPSALVQAQLAQSEGALAQSQQVTDDALASVPAGSVGAEVAERAAAQLAGVRAGAAGRQDTPQDTYTGYLAVSDMLTAAQRDAASAARGDEVSVGTNRATRDVELVARLARTASRAIPLFLSTQTTLSGTDGPALDWRAAWRTYTDARAQMDELTQPALVAAWDAVRTSETLTAVDDVLAAQADDASAAPISILQVAALVSQNTDRDAALTGLLQTAVGNAQAAAAADHEAADGRRDRTLLGALGALLAATFGAALTGRSISRSLRVLAGQADRVSRGELVEVEGGGPREVRTVSTALGSAVASLRRIQAQSAAVAEGDLSSPVLEQPLPGPLGEVVHASVQQIVESVRERERLQFALTHQATHDPLTGLSNRAQARVLVNAALHRAQRSGAMTGLLFVDLDGFKSVNDGFGHAHGDAVLQEVARRLLATVRSGDVVCRLGGDEFVVLVEQVAEERDLVELAERVVAVTARPIDIGADQVWIGASVGVAVARDAGTDADVLFAEADAAAYRAKGHGRGRAEVFDEALRAELTARAELEAAITAALRNGEMQLHYQPVLDVATSRLTGYEALIRWNRPGHGMVPPDSFIPTAEATRLICELDRWVLNEATRQLAEWRAEDPAAADRTLAVNISGRHLAEAGVVDDVLAALAASGFPAELLIVEVTETVLVDDPAAIDNLAALRAHGVSIAIDDFGTGFTSIGQLRSMPVDTLKIDRSFIASAEAGNRELVALIIRAAHTFGLTVVAEGVEEVDQLELLRADACDLVQGYLLSRPLPAAAVSSFRDGAHAPVV</sequence>
<dbReference type="RefSeq" id="WP_163610633.1">
    <property type="nucleotide sequence ID" value="NZ_JAAGWB010000017.1"/>
</dbReference>
<dbReference type="InterPro" id="IPR052155">
    <property type="entry name" value="Biofilm_reg_signaling"/>
</dbReference>
<dbReference type="SMART" id="SM00267">
    <property type="entry name" value="GGDEF"/>
    <property type="match status" value="1"/>
</dbReference>
<dbReference type="InterPro" id="IPR035919">
    <property type="entry name" value="EAL_sf"/>
</dbReference>
<dbReference type="NCBIfam" id="TIGR00254">
    <property type="entry name" value="GGDEF"/>
    <property type="match status" value="1"/>
</dbReference>
<dbReference type="InterPro" id="IPR003660">
    <property type="entry name" value="HAMP_dom"/>
</dbReference>
<dbReference type="PROSITE" id="PS50883">
    <property type="entry name" value="EAL"/>
    <property type="match status" value="1"/>
</dbReference>
<feature type="transmembrane region" description="Helical" evidence="3">
    <location>
        <begin position="16"/>
        <end position="39"/>
    </location>
</feature>
<evidence type="ECO:0000313" key="10">
    <source>
        <dbReference type="Proteomes" id="UP000471152"/>
    </source>
</evidence>
<evidence type="ECO:0000259" key="5">
    <source>
        <dbReference type="PROSITE" id="PS50885"/>
    </source>
</evidence>
<evidence type="ECO:0000256" key="3">
    <source>
        <dbReference type="SAM" id="Phobius"/>
    </source>
</evidence>
<dbReference type="Pfam" id="PF00563">
    <property type="entry name" value="EAL"/>
    <property type="match status" value="1"/>
</dbReference>
<dbReference type="PROSITE" id="PS50887">
    <property type="entry name" value="GGDEF"/>
    <property type="match status" value="1"/>
</dbReference>
<comment type="caution">
    <text evidence="7">The sequence shown here is derived from an EMBL/GenBank/DDBJ whole genome shotgun (WGS) entry which is preliminary data.</text>
</comment>
<dbReference type="Proteomes" id="UP000468828">
    <property type="component" value="Unassembled WGS sequence"/>
</dbReference>
<dbReference type="PANTHER" id="PTHR44757">
    <property type="entry name" value="DIGUANYLATE CYCLASE DGCP"/>
    <property type="match status" value="1"/>
</dbReference>
<evidence type="ECO:0000256" key="1">
    <source>
        <dbReference type="ARBA" id="ARBA00022692"/>
    </source>
</evidence>
<reference evidence="8 10" key="2">
    <citation type="submission" date="2020-02" db="EMBL/GenBank/DDBJ databases">
        <title>The WGS of Modestobacter muralis DSM 100205.</title>
        <authorList>
            <person name="Jiang Z."/>
        </authorList>
    </citation>
    <scope>NUCLEOTIDE SEQUENCE [LARGE SCALE GENOMIC DNA]</scope>
    <source>
        <strain evidence="8 10">DSM 100205</strain>
    </source>
</reference>
<organism evidence="7 9">
    <name type="scientific">Modestobacter muralis</name>
    <dbReference type="NCBI Taxonomy" id="1608614"/>
    <lineage>
        <taxon>Bacteria</taxon>
        <taxon>Bacillati</taxon>
        <taxon>Actinomycetota</taxon>
        <taxon>Actinomycetes</taxon>
        <taxon>Geodermatophilales</taxon>
        <taxon>Geodermatophilaceae</taxon>
        <taxon>Modestobacter</taxon>
    </lineage>
</organism>
<dbReference type="Pfam" id="PF00672">
    <property type="entry name" value="HAMP"/>
    <property type="match status" value="1"/>
</dbReference>
<dbReference type="EMBL" id="JAAGWB010000017">
    <property type="protein sequence ID" value="NEN50937.1"/>
    <property type="molecule type" value="Genomic_DNA"/>
</dbReference>
<evidence type="ECO:0000313" key="9">
    <source>
        <dbReference type="Proteomes" id="UP000468828"/>
    </source>
</evidence>
<dbReference type="AlphaFoldDB" id="A0A6P0EUK0"/>
<dbReference type="PANTHER" id="PTHR44757:SF2">
    <property type="entry name" value="BIOFILM ARCHITECTURE MAINTENANCE PROTEIN MBAA"/>
    <property type="match status" value="1"/>
</dbReference>
<keyword evidence="2 3" id="KW-1133">Transmembrane helix</keyword>
<dbReference type="Proteomes" id="UP000471152">
    <property type="component" value="Unassembled WGS sequence"/>
</dbReference>
<feature type="domain" description="GGDEF" evidence="6">
    <location>
        <begin position="484"/>
        <end position="617"/>
    </location>
</feature>
<evidence type="ECO:0000313" key="7">
    <source>
        <dbReference type="EMBL" id="NEK94169.1"/>
    </source>
</evidence>
<name>A0A6P0EUK0_9ACTN</name>
<dbReference type="GO" id="GO:0007165">
    <property type="term" value="P:signal transduction"/>
    <property type="evidence" value="ECO:0007669"/>
    <property type="project" value="InterPro"/>
</dbReference>
<dbReference type="CDD" id="cd01948">
    <property type="entry name" value="EAL"/>
    <property type="match status" value="1"/>
</dbReference>
<dbReference type="GO" id="GO:0016020">
    <property type="term" value="C:membrane"/>
    <property type="evidence" value="ECO:0007669"/>
    <property type="project" value="InterPro"/>
</dbReference>
<dbReference type="SUPFAM" id="SSF141868">
    <property type="entry name" value="EAL domain-like"/>
    <property type="match status" value="1"/>
</dbReference>
<evidence type="ECO:0000259" key="6">
    <source>
        <dbReference type="PROSITE" id="PS50887"/>
    </source>
</evidence>
<proteinExistence type="predicted"/>
<keyword evidence="3" id="KW-0472">Membrane</keyword>
<accession>A0A6P0EUK0</accession>
<dbReference type="SMART" id="SM00052">
    <property type="entry name" value="EAL"/>
    <property type="match status" value="1"/>
</dbReference>
<dbReference type="InterPro" id="IPR029787">
    <property type="entry name" value="Nucleotide_cyclase"/>
</dbReference>
<dbReference type="PROSITE" id="PS50885">
    <property type="entry name" value="HAMP"/>
    <property type="match status" value="1"/>
</dbReference>
<dbReference type="InterPro" id="IPR001633">
    <property type="entry name" value="EAL_dom"/>
</dbReference>
<dbReference type="EMBL" id="JAAGWH010000017">
    <property type="protein sequence ID" value="NEK94169.1"/>
    <property type="molecule type" value="Genomic_DNA"/>
</dbReference>
<dbReference type="Pfam" id="PF00990">
    <property type="entry name" value="GGDEF"/>
    <property type="match status" value="1"/>
</dbReference>
<dbReference type="InterPro" id="IPR000160">
    <property type="entry name" value="GGDEF_dom"/>
</dbReference>
<keyword evidence="1 3" id="KW-0812">Transmembrane</keyword>
<evidence type="ECO:0000259" key="4">
    <source>
        <dbReference type="PROSITE" id="PS50883"/>
    </source>
</evidence>
<keyword evidence="9" id="KW-1185">Reference proteome</keyword>
<evidence type="ECO:0000313" key="8">
    <source>
        <dbReference type="EMBL" id="NEN50937.1"/>
    </source>
</evidence>
<feature type="domain" description="EAL" evidence="4">
    <location>
        <begin position="626"/>
        <end position="879"/>
    </location>
</feature>